<dbReference type="InterPro" id="IPR026337">
    <property type="entry name" value="AKG_HExxH"/>
</dbReference>
<sequence>MRAGRLGEDEAVTLPSCTGLTTPPGPRTAKADSRFAGVVAPSGRTVRVLTRVDREDSWTLRFLDIFREGLTETDSKYAIVEATGPEVDTIRQAVDLLSRLLPHVATSVLSHLSYVGVVAGPGAFESASDRKVPRAIFINRDALTGVPRTSEAILHECVHQKLYDIQLVQPIYRVGYDAKTAATVRPAWHEDAAWSFDRALAASHVYVHLSAFYASLECGLDPATSHVDAVGGRTRSIGRARFLLDAVAGLPAESGPAGLRFISWLNEQLEHIEASASTAPQIQGVK</sequence>
<proteinExistence type="predicted"/>
<dbReference type="NCBIfam" id="TIGR04267">
    <property type="entry name" value="mod_HExxH"/>
    <property type="match status" value="1"/>
</dbReference>
<dbReference type="Proteomes" id="UP000613974">
    <property type="component" value="Unassembled WGS sequence"/>
</dbReference>
<evidence type="ECO:0008006" key="4">
    <source>
        <dbReference type="Google" id="ProtNLM"/>
    </source>
</evidence>
<feature type="region of interest" description="Disordered" evidence="1">
    <location>
        <begin position="1"/>
        <end position="31"/>
    </location>
</feature>
<organism evidence="2 3">
    <name type="scientific">Streptomyces nojiriensis</name>
    <dbReference type="NCBI Taxonomy" id="66374"/>
    <lineage>
        <taxon>Bacteria</taxon>
        <taxon>Bacillati</taxon>
        <taxon>Actinomycetota</taxon>
        <taxon>Actinomycetes</taxon>
        <taxon>Kitasatosporales</taxon>
        <taxon>Streptomycetaceae</taxon>
        <taxon>Streptomyces</taxon>
    </lineage>
</organism>
<evidence type="ECO:0000256" key="1">
    <source>
        <dbReference type="SAM" id="MobiDB-lite"/>
    </source>
</evidence>
<protein>
    <recommendedName>
        <fullName evidence="4">HEXXH motif domain-containing protein</fullName>
    </recommendedName>
</protein>
<name>A0ABQ3SXJ1_9ACTN</name>
<dbReference type="EMBL" id="BNEC01000005">
    <property type="protein sequence ID" value="GHI72852.1"/>
    <property type="molecule type" value="Genomic_DNA"/>
</dbReference>
<evidence type="ECO:0000313" key="3">
    <source>
        <dbReference type="Proteomes" id="UP000613974"/>
    </source>
</evidence>
<keyword evidence="3" id="KW-1185">Reference proteome</keyword>
<evidence type="ECO:0000313" key="2">
    <source>
        <dbReference type="EMBL" id="GHI72852.1"/>
    </source>
</evidence>
<gene>
    <name evidence="2" type="ORF">Snoj_67700</name>
</gene>
<accession>A0ABQ3SXJ1</accession>
<reference evidence="3" key="1">
    <citation type="submission" date="2023-07" db="EMBL/GenBank/DDBJ databases">
        <title>Whole genome shotgun sequence of Streptomyces nojiriensis NBRC 13794.</title>
        <authorList>
            <person name="Komaki H."/>
            <person name="Tamura T."/>
        </authorList>
    </citation>
    <scope>NUCLEOTIDE SEQUENCE [LARGE SCALE GENOMIC DNA]</scope>
    <source>
        <strain evidence="3">NBRC 13794</strain>
    </source>
</reference>
<comment type="caution">
    <text evidence="2">The sequence shown here is derived from an EMBL/GenBank/DDBJ whole genome shotgun (WGS) entry which is preliminary data.</text>
</comment>